<reference evidence="2" key="1">
    <citation type="journal article" date="2023" name="Mol. Phylogenet. Evol.">
        <title>Genome-scale phylogeny and comparative genomics of the fungal order Sordariales.</title>
        <authorList>
            <person name="Hensen N."/>
            <person name="Bonometti L."/>
            <person name="Westerberg I."/>
            <person name="Brannstrom I.O."/>
            <person name="Guillou S."/>
            <person name="Cros-Aarteil S."/>
            <person name="Calhoun S."/>
            <person name="Haridas S."/>
            <person name="Kuo A."/>
            <person name="Mondo S."/>
            <person name="Pangilinan J."/>
            <person name="Riley R."/>
            <person name="LaButti K."/>
            <person name="Andreopoulos B."/>
            <person name="Lipzen A."/>
            <person name="Chen C."/>
            <person name="Yan M."/>
            <person name="Daum C."/>
            <person name="Ng V."/>
            <person name="Clum A."/>
            <person name="Steindorff A."/>
            <person name="Ohm R.A."/>
            <person name="Martin F."/>
            <person name="Silar P."/>
            <person name="Natvig D.O."/>
            <person name="Lalanne C."/>
            <person name="Gautier V."/>
            <person name="Ament-Velasquez S.L."/>
            <person name="Kruys A."/>
            <person name="Hutchinson M.I."/>
            <person name="Powell A.J."/>
            <person name="Barry K."/>
            <person name="Miller A.N."/>
            <person name="Grigoriev I.V."/>
            <person name="Debuchy R."/>
            <person name="Gladieux P."/>
            <person name="Hiltunen Thoren M."/>
            <person name="Johannesson H."/>
        </authorList>
    </citation>
    <scope>NUCLEOTIDE SEQUENCE</scope>
    <source>
        <strain evidence="2">CBS 118394</strain>
    </source>
</reference>
<dbReference type="AlphaFoldDB" id="A0AAE0IAL8"/>
<organism evidence="2 3">
    <name type="scientific">Apodospora peruviana</name>
    <dbReference type="NCBI Taxonomy" id="516989"/>
    <lineage>
        <taxon>Eukaryota</taxon>
        <taxon>Fungi</taxon>
        <taxon>Dikarya</taxon>
        <taxon>Ascomycota</taxon>
        <taxon>Pezizomycotina</taxon>
        <taxon>Sordariomycetes</taxon>
        <taxon>Sordariomycetidae</taxon>
        <taxon>Sordariales</taxon>
        <taxon>Lasiosphaeriaceae</taxon>
        <taxon>Apodospora</taxon>
    </lineage>
</organism>
<comment type="caution">
    <text evidence="2">The sequence shown here is derived from an EMBL/GenBank/DDBJ whole genome shotgun (WGS) entry which is preliminary data.</text>
</comment>
<evidence type="ECO:0000256" key="1">
    <source>
        <dbReference type="SAM" id="MobiDB-lite"/>
    </source>
</evidence>
<proteinExistence type="predicted"/>
<accession>A0AAE0IAL8</accession>
<keyword evidence="3" id="KW-1185">Reference proteome</keyword>
<dbReference type="Proteomes" id="UP001283341">
    <property type="component" value="Unassembled WGS sequence"/>
</dbReference>
<feature type="region of interest" description="Disordered" evidence="1">
    <location>
        <begin position="147"/>
        <end position="199"/>
    </location>
</feature>
<protein>
    <submittedName>
        <fullName evidence="2">Uncharacterized protein</fullName>
    </submittedName>
</protein>
<sequence>MQMSDGLQKVFLEERYWQVREWKTGVVIRAALRSEEKGEDIYSIRVNKQSTQRRYPYLAAMGRYLTFHLGCTPYSKYLGREDSCAVQIPRPSGLPKGVRSTLSPSFPRPAAPAWFWKAGVSQPSRTGGLSLPFPVSVTFGFPITMSQDGWPPTHEKNPSPGRMSGSGLPSKGTSGTNRREKVGSYQAALVGWPDVTADR</sequence>
<evidence type="ECO:0000313" key="2">
    <source>
        <dbReference type="EMBL" id="KAK3321521.1"/>
    </source>
</evidence>
<dbReference type="EMBL" id="JAUEDM010000003">
    <property type="protein sequence ID" value="KAK3321521.1"/>
    <property type="molecule type" value="Genomic_DNA"/>
</dbReference>
<name>A0AAE0IAL8_9PEZI</name>
<gene>
    <name evidence="2" type="ORF">B0H66DRAFT_172727</name>
</gene>
<evidence type="ECO:0000313" key="3">
    <source>
        <dbReference type="Proteomes" id="UP001283341"/>
    </source>
</evidence>
<reference evidence="2" key="2">
    <citation type="submission" date="2023-06" db="EMBL/GenBank/DDBJ databases">
        <authorList>
            <consortium name="Lawrence Berkeley National Laboratory"/>
            <person name="Haridas S."/>
            <person name="Hensen N."/>
            <person name="Bonometti L."/>
            <person name="Westerberg I."/>
            <person name="Brannstrom I.O."/>
            <person name="Guillou S."/>
            <person name="Cros-Aarteil S."/>
            <person name="Calhoun S."/>
            <person name="Kuo A."/>
            <person name="Mondo S."/>
            <person name="Pangilinan J."/>
            <person name="Riley R."/>
            <person name="Labutti K."/>
            <person name="Andreopoulos B."/>
            <person name="Lipzen A."/>
            <person name="Chen C."/>
            <person name="Yanf M."/>
            <person name="Daum C."/>
            <person name="Ng V."/>
            <person name="Clum A."/>
            <person name="Steindorff A."/>
            <person name="Ohm R."/>
            <person name="Martin F."/>
            <person name="Silar P."/>
            <person name="Natvig D."/>
            <person name="Lalanne C."/>
            <person name="Gautier V."/>
            <person name="Ament-Velasquez S.L."/>
            <person name="Kruys A."/>
            <person name="Hutchinson M.I."/>
            <person name="Powell A.J."/>
            <person name="Barry K."/>
            <person name="Miller A.N."/>
            <person name="Grigoriev I.V."/>
            <person name="Debuchy R."/>
            <person name="Gladieux P."/>
            <person name="Thoren M.H."/>
            <person name="Johannesson H."/>
        </authorList>
    </citation>
    <scope>NUCLEOTIDE SEQUENCE</scope>
    <source>
        <strain evidence="2">CBS 118394</strain>
    </source>
</reference>